<keyword evidence="14" id="KW-1185">Reference proteome</keyword>
<reference evidence="13 14" key="1">
    <citation type="submission" date="2022-05" db="EMBL/GenBank/DDBJ databases">
        <authorList>
            <consortium name="Genoscope - CEA"/>
            <person name="William W."/>
        </authorList>
    </citation>
    <scope>NUCLEOTIDE SEQUENCE [LARGE SCALE GENOMIC DNA]</scope>
</reference>
<evidence type="ECO:0000256" key="2">
    <source>
        <dbReference type="ARBA" id="ARBA00012783"/>
    </source>
</evidence>
<dbReference type="PANTHER" id="PTHR11086">
    <property type="entry name" value="DEOXYCYTIDYLATE DEAMINASE-RELATED"/>
    <property type="match status" value="1"/>
</dbReference>
<dbReference type="EMBL" id="CALNXK010000088">
    <property type="protein sequence ID" value="CAH3150011.1"/>
    <property type="molecule type" value="Genomic_DNA"/>
</dbReference>
<dbReference type="InterPro" id="IPR002125">
    <property type="entry name" value="CMP_dCMP_dom"/>
</dbReference>
<comment type="caution">
    <text evidence="13">The sequence shown here is derived from an EMBL/GenBank/DDBJ whole genome shotgun (WGS) entry which is preliminary data.</text>
</comment>
<sequence>MVIAKHMEEFPVERSDIGEYKRVGAVLVLPNDMIYAVDCSRNGVHGVARLLMAHQDNLKDCKVFVSRKPCSLCTKLLVQSKVKRVFYLPIEPEYDYLRHRKGKKAADFNHETSRVDELFKVSSIGQTVFVPRAGQEVTDVAESKRKTPEKARKAKQKDLMKKYWNDKWMKVAQRKLPWPAFDDNMIAQVYKDFESITEWMAHVLIKSEIGDSFEALTRKKRKSSDPCRNPLESEQAIHLMKLAFFLAERTDDPRKGVGAVLINRHKDIVGLGWNGFPTKSLYGEFPRAADKDPPVGGKADKKYPYIIHAEQNALLLRNTKNIVDATLIVTMTPCDDCTPLIEMQGIKTVVLGEKMRRDTRGLMNFTKFPQRVDDKDDPIVCFELQKQPQSQKRKADDDSSGETEEMNSPSQSISYADRDVRITKENLYMALALHMETFPVEREEEIGDYHKVEAVLV</sequence>
<name>A0ABN8PTM6_9CNID</name>
<dbReference type="Gene3D" id="3.40.140.10">
    <property type="entry name" value="Cytidine Deaminase, domain 2"/>
    <property type="match status" value="2"/>
</dbReference>
<evidence type="ECO:0000256" key="10">
    <source>
        <dbReference type="ARBA" id="ARBA00049558"/>
    </source>
</evidence>
<feature type="domain" description="CMP/dCMP-type deaminase" evidence="12">
    <location>
        <begin position="1"/>
        <end position="104"/>
    </location>
</feature>
<accession>A0ABN8PTM6</accession>
<evidence type="ECO:0000256" key="3">
    <source>
        <dbReference type="ARBA" id="ARBA00022723"/>
    </source>
</evidence>
<feature type="region of interest" description="Disordered" evidence="11">
    <location>
        <begin position="384"/>
        <end position="416"/>
    </location>
</feature>
<dbReference type="SUPFAM" id="SSF53927">
    <property type="entry name" value="Cytidine deaminase-like"/>
    <property type="match status" value="2"/>
</dbReference>
<dbReference type="InterPro" id="IPR016193">
    <property type="entry name" value="Cytidine_deaminase-like"/>
</dbReference>
<dbReference type="InterPro" id="IPR016192">
    <property type="entry name" value="APOBEC/CMP_deaminase_Zn-bd"/>
</dbReference>
<comment type="similarity">
    <text evidence="1">Belongs to the cytidine and deoxycytidylate deaminase family.</text>
</comment>
<comment type="catalytic activity">
    <reaction evidence="9">
        <text>2'-deoxycytidine + H2O + H(+) = 2'-deoxyuridine + NH4(+)</text>
        <dbReference type="Rhea" id="RHEA:13433"/>
        <dbReference type="ChEBI" id="CHEBI:15377"/>
        <dbReference type="ChEBI" id="CHEBI:15378"/>
        <dbReference type="ChEBI" id="CHEBI:15698"/>
        <dbReference type="ChEBI" id="CHEBI:16450"/>
        <dbReference type="ChEBI" id="CHEBI:28938"/>
        <dbReference type="EC" id="3.5.4.5"/>
    </reaction>
</comment>
<evidence type="ECO:0000256" key="11">
    <source>
        <dbReference type="SAM" id="MobiDB-lite"/>
    </source>
</evidence>
<organism evidence="13 14">
    <name type="scientific">Porites lobata</name>
    <dbReference type="NCBI Taxonomy" id="104759"/>
    <lineage>
        <taxon>Eukaryota</taxon>
        <taxon>Metazoa</taxon>
        <taxon>Cnidaria</taxon>
        <taxon>Anthozoa</taxon>
        <taxon>Hexacorallia</taxon>
        <taxon>Scleractinia</taxon>
        <taxon>Fungiina</taxon>
        <taxon>Poritidae</taxon>
        <taxon>Porites</taxon>
    </lineage>
</organism>
<keyword evidence="6" id="KW-0862">Zinc</keyword>
<keyword evidence="5" id="KW-0378">Hydrolase</keyword>
<evidence type="ECO:0000256" key="8">
    <source>
        <dbReference type="ARBA" id="ARBA00041919"/>
    </source>
</evidence>
<proteinExistence type="inferred from homology"/>
<protein>
    <recommendedName>
        <fullName evidence="7">Cytidine and dCMP deaminase domain-containing protein 1</fullName>
        <ecNumber evidence="2">3.5.4.5</ecNumber>
    </recommendedName>
    <alternativeName>
        <fullName evidence="8">Cytidine deaminase</fullName>
    </alternativeName>
</protein>
<dbReference type="Proteomes" id="UP001159405">
    <property type="component" value="Unassembled WGS sequence"/>
</dbReference>
<gene>
    <name evidence="13" type="ORF">PLOB_00047367</name>
</gene>
<dbReference type="PROSITE" id="PS00903">
    <property type="entry name" value="CYT_DCMP_DEAMINASES_1"/>
    <property type="match status" value="1"/>
</dbReference>
<dbReference type="EC" id="3.5.4.5" evidence="2"/>
<evidence type="ECO:0000256" key="9">
    <source>
        <dbReference type="ARBA" id="ARBA00049252"/>
    </source>
</evidence>
<keyword evidence="4" id="KW-0677">Repeat</keyword>
<feature type="domain" description="CMP/dCMP-type deaminase" evidence="12">
    <location>
        <begin position="234"/>
        <end position="364"/>
    </location>
</feature>
<comment type="catalytic activity">
    <reaction evidence="10">
        <text>cytidine + H2O + H(+) = uridine + NH4(+)</text>
        <dbReference type="Rhea" id="RHEA:16069"/>
        <dbReference type="ChEBI" id="CHEBI:15377"/>
        <dbReference type="ChEBI" id="CHEBI:15378"/>
        <dbReference type="ChEBI" id="CHEBI:16704"/>
        <dbReference type="ChEBI" id="CHEBI:17562"/>
        <dbReference type="ChEBI" id="CHEBI:28938"/>
        <dbReference type="EC" id="3.5.4.5"/>
    </reaction>
</comment>
<evidence type="ECO:0000256" key="5">
    <source>
        <dbReference type="ARBA" id="ARBA00022801"/>
    </source>
</evidence>
<keyword evidence="3" id="KW-0479">Metal-binding</keyword>
<evidence type="ECO:0000259" key="12">
    <source>
        <dbReference type="PROSITE" id="PS51747"/>
    </source>
</evidence>
<dbReference type="PROSITE" id="PS51747">
    <property type="entry name" value="CYT_DCMP_DEAMINASES_2"/>
    <property type="match status" value="2"/>
</dbReference>
<evidence type="ECO:0000313" key="13">
    <source>
        <dbReference type="EMBL" id="CAH3150011.1"/>
    </source>
</evidence>
<dbReference type="PANTHER" id="PTHR11086:SF14">
    <property type="entry name" value="CYTIDINE AND DCMP DEAMINASE DOMAIN-CONTAINING PROTEIN 1"/>
    <property type="match status" value="1"/>
</dbReference>
<evidence type="ECO:0000256" key="4">
    <source>
        <dbReference type="ARBA" id="ARBA00022737"/>
    </source>
</evidence>
<evidence type="ECO:0000256" key="6">
    <source>
        <dbReference type="ARBA" id="ARBA00022833"/>
    </source>
</evidence>
<evidence type="ECO:0000256" key="1">
    <source>
        <dbReference type="ARBA" id="ARBA00006576"/>
    </source>
</evidence>
<evidence type="ECO:0000256" key="7">
    <source>
        <dbReference type="ARBA" id="ARBA00040574"/>
    </source>
</evidence>
<evidence type="ECO:0000313" key="14">
    <source>
        <dbReference type="Proteomes" id="UP001159405"/>
    </source>
</evidence>
<dbReference type="Pfam" id="PF00383">
    <property type="entry name" value="dCMP_cyt_deam_1"/>
    <property type="match status" value="2"/>
</dbReference>
<dbReference type="InterPro" id="IPR015517">
    <property type="entry name" value="dCMP_deaminase-rel"/>
</dbReference>